<dbReference type="GeneID" id="90037508"/>
<dbReference type="HAMAP" id="MF_00168">
    <property type="entry name" value="Q_tRNA_Tgt"/>
    <property type="match status" value="1"/>
</dbReference>
<name>A0ABR1F9N3_9ASCO</name>
<reference evidence="8 9" key="1">
    <citation type="submission" date="2024-03" db="EMBL/GenBank/DDBJ databases">
        <title>Genome-scale model development and genomic sequencing of the oleaginous clade Lipomyces.</title>
        <authorList>
            <consortium name="Lawrence Berkeley National Laboratory"/>
            <person name="Czajka J.J."/>
            <person name="Han Y."/>
            <person name="Kim J."/>
            <person name="Mondo S.J."/>
            <person name="Hofstad B.A."/>
            <person name="Robles A."/>
            <person name="Haridas S."/>
            <person name="Riley R."/>
            <person name="LaButti K."/>
            <person name="Pangilinan J."/>
            <person name="Andreopoulos W."/>
            <person name="Lipzen A."/>
            <person name="Yan J."/>
            <person name="Wang M."/>
            <person name="Ng V."/>
            <person name="Grigoriev I.V."/>
            <person name="Spatafora J.W."/>
            <person name="Magnuson J.K."/>
            <person name="Baker S.E."/>
            <person name="Pomraning K.R."/>
        </authorList>
    </citation>
    <scope>NUCLEOTIDE SEQUENCE [LARGE SCALE GENOMIC DNA]</scope>
    <source>
        <strain evidence="8 9">Phaff 52-87</strain>
    </source>
</reference>
<evidence type="ECO:0000256" key="2">
    <source>
        <dbReference type="ARBA" id="ARBA00022679"/>
    </source>
</evidence>
<evidence type="ECO:0000313" key="8">
    <source>
        <dbReference type="EMBL" id="KAK7206564.1"/>
    </source>
</evidence>
<sequence>MKRALPPVSKTAAMTFEVVAQCSSSKARASNMTMPHGLVETPMFMPVATQASLKGLTPEQLDDLGCKICLNNTYHLGLKPGQEVLDTIGGAHKLQSWPHNILTDSGGFQMVSLLKLATITEEGVRFLSPHDGSPMLLTPEHSIELQNSIGSDIIMQLDDVVATLTKGPRVEEAMYRSIRWLDRCIKANKNPDKQNLFAIIQGCLDLDLRTICCAEMQKRDTPGIAIGGLSGGEDKDQYCKVVNHCTNLLPRNKPIYCMGVGYAEDMIVSVAMGVDLFDCVYPTRTARFGNAITAEGIVNLRNKCYEADFSPVEKGCKCPICRSKEDGGMGITRAFIHHLAAKETTGAHLLTLHNVHYQLELMRSARRAIIDDRFPQFVKDFFSTLYAGDKSKYPQWAVEALREVNIDLLEKTD</sequence>
<dbReference type="InterPro" id="IPR004803">
    <property type="entry name" value="TGT"/>
</dbReference>
<protein>
    <recommendedName>
        <fullName evidence="6">Queuine tRNA-ribosyltransferase catalytic subunit 1</fullName>
        <ecNumber evidence="6">2.4.2.64</ecNumber>
    </recommendedName>
    <alternativeName>
        <fullName evidence="6">Guanine insertion enzyme</fullName>
    </alternativeName>
    <alternativeName>
        <fullName evidence="6">tRNA-guanine transglycosylase</fullName>
    </alternativeName>
</protein>
<organism evidence="8 9">
    <name type="scientific">Myxozyma melibiosi</name>
    <dbReference type="NCBI Taxonomy" id="54550"/>
    <lineage>
        <taxon>Eukaryota</taxon>
        <taxon>Fungi</taxon>
        <taxon>Dikarya</taxon>
        <taxon>Ascomycota</taxon>
        <taxon>Saccharomycotina</taxon>
        <taxon>Lipomycetes</taxon>
        <taxon>Lipomycetales</taxon>
        <taxon>Lipomycetaceae</taxon>
        <taxon>Myxozyma</taxon>
    </lineage>
</organism>
<comment type="catalytic activity">
    <reaction evidence="6">
        <text>guanosine(34) in tRNA + queuine = queuosine(34) in tRNA + guanine</text>
        <dbReference type="Rhea" id="RHEA:16633"/>
        <dbReference type="Rhea" id="RHEA-COMP:10341"/>
        <dbReference type="Rhea" id="RHEA-COMP:18571"/>
        <dbReference type="ChEBI" id="CHEBI:16235"/>
        <dbReference type="ChEBI" id="CHEBI:17433"/>
        <dbReference type="ChEBI" id="CHEBI:74269"/>
        <dbReference type="ChEBI" id="CHEBI:194431"/>
        <dbReference type="EC" id="2.4.2.64"/>
    </reaction>
</comment>
<evidence type="ECO:0000256" key="3">
    <source>
        <dbReference type="ARBA" id="ARBA00022694"/>
    </source>
</evidence>
<dbReference type="PANTHER" id="PTHR43530">
    <property type="entry name" value="QUEUINE TRNA-RIBOSYLTRANSFERASE CATALYTIC SUBUNIT 1"/>
    <property type="match status" value="1"/>
</dbReference>
<comment type="subunit">
    <text evidence="6">Heterodimer of a catalytic subunit and an accessory subunit.</text>
</comment>
<evidence type="ECO:0000256" key="5">
    <source>
        <dbReference type="ARBA" id="ARBA00022833"/>
    </source>
</evidence>
<keyword evidence="6" id="KW-0963">Cytoplasm</keyword>
<keyword evidence="4 6" id="KW-0479">Metal-binding</keyword>
<gene>
    <name evidence="8" type="ORF">BZA70DRAFT_274559</name>
</gene>
<keyword evidence="1 6" id="KW-0328">Glycosyltransferase</keyword>
<dbReference type="Pfam" id="PF01702">
    <property type="entry name" value="TGT"/>
    <property type="match status" value="1"/>
</dbReference>
<feature type="binding site" evidence="6">
    <location>
        <position position="201"/>
    </location>
    <ligand>
        <name>substrate</name>
    </ligand>
</feature>
<comment type="function">
    <text evidence="6">Catalytic subunit of the queuine tRNA-ribosyltransferase (TGT) that catalyzes the base-exchange of a guanine (G) residue with queuine (Q) at position 34 (anticodon wobble position) in tRNAs with GU(N) anticodons (tRNA-Asp, -Asn, -His and -Tyr), resulting in the hypermodified nucleoside queuosine (7-(((4,5-cis-dihydroxy-2-cyclopenten-1-yl)amino)methyl)-7-deazaguanosine). Catalysis occurs through a double-displacement mechanism. The nucleophile active site attacks the C1' of nucleotide 34 to detach the guanine base from the RNA, forming a covalent enzyme-RNA intermediate. The proton acceptor active site deprotonates the incoming queuine, allowing a nucleophilic attack on the C1' of the ribose to form the product.</text>
</comment>
<keyword evidence="3 6" id="KW-0819">tRNA processing</keyword>
<evidence type="ECO:0000256" key="1">
    <source>
        <dbReference type="ARBA" id="ARBA00022676"/>
    </source>
</evidence>
<dbReference type="NCBIfam" id="TIGR00449">
    <property type="entry name" value="tgt_general"/>
    <property type="match status" value="1"/>
</dbReference>
<comment type="subcellular location">
    <subcellularLocation>
        <location evidence="6">Cytoplasm</location>
    </subcellularLocation>
</comment>
<dbReference type="InterPro" id="IPR002616">
    <property type="entry name" value="tRNA_ribo_trans-like"/>
</dbReference>
<feature type="domain" description="tRNA-guanine(15) transglycosylase-like" evidence="7">
    <location>
        <begin position="25"/>
        <end position="385"/>
    </location>
</feature>
<keyword evidence="2 6" id="KW-0808">Transferase</keyword>
<dbReference type="Gene3D" id="3.20.20.105">
    <property type="entry name" value="Queuine tRNA-ribosyltransferase-like"/>
    <property type="match status" value="1"/>
</dbReference>
<feature type="binding site" evidence="6">
    <location>
        <position position="316"/>
    </location>
    <ligand>
        <name>Zn(2+)</name>
        <dbReference type="ChEBI" id="CHEBI:29105"/>
    </ligand>
</feature>
<feature type="binding site" evidence="6">
    <location>
        <position position="321"/>
    </location>
    <ligand>
        <name>Zn(2+)</name>
        <dbReference type="ChEBI" id="CHEBI:29105"/>
    </ligand>
</feature>
<evidence type="ECO:0000256" key="6">
    <source>
        <dbReference type="HAMAP-Rule" id="MF_03218"/>
    </source>
</evidence>
<evidence type="ECO:0000256" key="4">
    <source>
        <dbReference type="ARBA" id="ARBA00022723"/>
    </source>
</evidence>
<dbReference type="SUPFAM" id="SSF51713">
    <property type="entry name" value="tRNA-guanine transglycosylase"/>
    <property type="match status" value="1"/>
</dbReference>
<evidence type="ECO:0000313" key="9">
    <source>
        <dbReference type="Proteomes" id="UP001498771"/>
    </source>
</evidence>
<keyword evidence="9" id="KW-1185">Reference proteome</keyword>
<dbReference type="Proteomes" id="UP001498771">
    <property type="component" value="Unassembled WGS sequence"/>
</dbReference>
<feature type="binding site" evidence="6">
    <location>
        <position position="158"/>
    </location>
    <ligand>
        <name>substrate</name>
    </ligand>
</feature>
<feature type="active site" description="Nucleophile" evidence="6">
    <location>
        <position position="278"/>
    </location>
</feature>
<feature type="region of interest" description="RNA binding" evidence="6">
    <location>
        <begin position="259"/>
        <end position="265"/>
    </location>
</feature>
<feature type="active site" description="Proton acceptor" evidence="6">
    <location>
        <position position="104"/>
    </location>
</feature>
<dbReference type="RefSeq" id="XP_064769597.1">
    <property type="nucleotide sequence ID" value="XM_064911996.1"/>
</dbReference>
<feature type="binding site" evidence="6">
    <location>
        <begin position="104"/>
        <end position="108"/>
    </location>
    <ligand>
        <name>substrate</name>
    </ligand>
</feature>
<proteinExistence type="inferred from homology"/>
<comment type="caution">
    <text evidence="8">The sequence shown here is derived from an EMBL/GenBank/DDBJ whole genome shotgun (WGS) entry which is preliminary data.</text>
</comment>
<feature type="region of interest" description="RNA binding; important for wobble base 34 recognition" evidence="6">
    <location>
        <begin position="283"/>
        <end position="287"/>
    </location>
</feature>
<dbReference type="InterPro" id="IPR036511">
    <property type="entry name" value="TGT-like_sf"/>
</dbReference>
<accession>A0ABR1F9N3</accession>
<dbReference type="PANTHER" id="PTHR43530:SF1">
    <property type="entry name" value="QUEUINE TRNA-RIBOSYLTRANSFERASE CATALYTIC SUBUNIT 1"/>
    <property type="match status" value="1"/>
</dbReference>
<dbReference type="NCBIfam" id="TIGR00430">
    <property type="entry name" value="Q_tRNA_tgt"/>
    <property type="match status" value="1"/>
</dbReference>
<feature type="binding site" evidence="6">
    <location>
        <position position="228"/>
    </location>
    <ligand>
        <name>substrate</name>
    </ligand>
</feature>
<evidence type="ECO:0000259" key="7">
    <source>
        <dbReference type="Pfam" id="PF01702"/>
    </source>
</evidence>
<feature type="binding site" evidence="6">
    <location>
        <position position="318"/>
    </location>
    <ligand>
        <name>Zn(2+)</name>
        <dbReference type="ChEBI" id="CHEBI:29105"/>
    </ligand>
</feature>
<feature type="binding site" evidence="6">
    <location>
        <position position="353"/>
    </location>
    <ligand>
        <name>Zn(2+)</name>
        <dbReference type="ChEBI" id="CHEBI:29105"/>
    </ligand>
</feature>
<comment type="similarity">
    <text evidence="6">Belongs to the queuine tRNA-ribosyltransferase family.</text>
</comment>
<comment type="cofactor">
    <cofactor evidence="6">
        <name>Zn(2+)</name>
        <dbReference type="ChEBI" id="CHEBI:29105"/>
    </cofactor>
</comment>
<keyword evidence="5 6" id="KW-0862">Zinc</keyword>
<dbReference type="EC" id="2.4.2.64" evidence="6"/>
<dbReference type="EMBL" id="JBBJBU010000002">
    <property type="protein sequence ID" value="KAK7206564.1"/>
    <property type="molecule type" value="Genomic_DNA"/>
</dbReference>